<dbReference type="EMBL" id="AHMH02000114">
    <property type="protein sequence ID" value="EMM99430.1"/>
    <property type="molecule type" value="Genomic_DNA"/>
</dbReference>
<evidence type="ECO:0000313" key="3">
    <source>
        <dbReference type="Proteomes" id="UP000012099"/>
    </source>
</evidence>
<evidence type="ECO:0000313" key="2">
    <source>
        <dbReference type="EMBL" id="EMM99430.1"/>
    </source>
</evidence>
<evidence type="ECO:0008006" key="4">
    <source>
        <dbReference type="Google" id="ProtNLM"/>
    </source>
</evidence>
<dbReference type="Proteomes" id="UP000012099">
    <property type="component" value="Unassembled WGS sequence"/>
</dbReference>
<sequence length="291" mass="33747">MKKITFYFLPILLLNCFTVYPKEDRVTKTTVENESAYTEDADIYNLTFKLSGEKLIPIVSGWKERKQVTKKNLVDLVETEKTFRLSDKFKILKGSNFGLLQIIVAIPVGIAMLFEFPTLPFRLMSDSTEKRYNKIEYSNSVKIADIKSKNMRFNFKPTDDEEDFLDIDKGEGLNIRKLFEEYGNDYGFGYKLFHKDEEIKLGVFSLNGLSAENPNIQNFVTKLVAEKNRKQKEFCEQNFRKLYNIIDRESMLTGNFIVELACDGAFQNPVQSSMCKEKFSECVPFLSKSEE</sequence>
<evidence type="ECO:0000256" key="1">
    <source>
        <dbReference type="SAM" id="Phobius"/>
    </source>
</evidence>
<gene>
    <name evidence="2" type="ORF">LEP1GSC035_1243</name>
</gene>
<name>A0ABP2T555_9LEPT</name>
<organism evidence="2 3">
    <name type="scientific">Leptospira noguchii str. 2007001578</name>
    <dbReference type="NCBI Taxonomy" id="1049974"/>
    <lineage>
        <taxon>Bacteria</taxon>
        <taxon>Pseudomonadati</taxon>
        <taxon>Spirochaetota</taxon>
        <taxon>Spirochaetia</taxon>
        <taxon>Leptospirales</taxon>
        <taxon>Leptospiraceae</taxon>
        <taxon>Leptospira</taxon>
    </lineage>
</organism>
<keyword evidence="3" id="KW-1185">Reference proteome</keyword>
<keyword evidence="1" id="KW-1133">Transmembrane helix</keyword>
<keyword evidence="1" id="KW-0812">Transmembrane</keyword>
<reference evidence="2 3" key="1">
    <citation type="submission" date="2013-01" db="EMBL/GenBank/DDBJ databases">
        <authorList>
            <person name="Harkins D.M."/>
            <person name="Durkin A.S."/>
            <person name="Brinkac L.M."/>
            <person name="Haft D.H."/>
            <person name="Selengut J.D."/>
            <person name="Sanka R."/>
            <person name="DePew J."/>
            <person name="Purushe J."/>
            <person name="Whelen A.C."/>
            <person name="Vinetz J.M."/>
            <person name="Sutton G.G."/>
            <person name="Nierman W.C."/>
            <person name="Fouts D.E."/>
        </authorList>
    </citation>
    <scope>NUCLEOTIDE SEQUENCE [LARGE SCALE GENOMIC DNA]</scope>
    <source>
        <strain evidence="2 3">2007001578</strain>
    </source>
</reference>
<comment type="caution">
    <text evidence="2">The sequence shown here is derived from an EMBL/GenBank/DDBJ whole genome shotgun (WGS) entry which is preliminary data.</text>
</comment>
<dbReference type="RefSeq" id="WP_004431803.1">
    <property type="nucleotide sequence ID" value="NZ_AHMH02000114.1"/>
</dbReference>
<keyword evidence="1" id="KW-0472">Membrane</keyword>
<proteinExistence type="predicted"/>
<feature type="transmembrane region" description="Helical" evidence="1">
    <location>
        <begin position="97"/>
        <end position="116"/>
    </location>
</feature>
<accession>A0ABP2T555</accession>
<protein>
    <recommendedName>
        <fullName evidence="4">Lipoprotein</fullName>
    </recommendedName>
</protein>